<keyword evidence="7" id="KW-0915">Sodium</keyword>
<evidence type="ECO:0000256" key="11">
    <source>
        <dbReference type="RuleBase" id="RU362091"/>
    </source>
</evidence>
<dbReference type="CDD" id="cd11494">
    <property type="entry name" value="SLC5sbd_NIS-like_u2"/>
    <property type="match status" value="1"/>
</dbReference>
<gene>
    <name evidence="13" type="ORF">IX84_30800</name>
</gene>
<evidence type="ECO:0000256" key="6">
    <source>
        <dbReference type="ARBA" id="ARBA00022989"/>
    </source>
</evidence>
<keyword evidence="14" id="KW-1185">Reference proteome</keyword>
<dbReference type="PANTHER" id="PTHR42985">
    <property type="entry name" value="SODIUM-COUPLED MONOCARBOXYLATE TRANSPORTER"/>
    <property type="match status" value="1"/>
</dbReference>
<comment type="subcellular location">
    <subcellularLocation>
        <location evidence="1">Cell membrane</location>
        <topology evidence="1">Multi-pass membrane protein</topology>
    </subcellularLocation>
</comment>
<evidence type="ECO:0000256" key="10">
    <source>
        <dbReference type="ARBA" id="ARBA00023201"/>
    </source>
</evidence>
<dbReference type="GO" id="GO:0015293">
    <property type="term" value="F:symporter activity"/>
    <property type="evidence" value="ECO:0007669"/>
    <property type="project" value="TreeGrafter"/>
</dbReference>
<keyword evidence="3" id="KW-0813">Transport</keyword>
<dbReference type="NCBIfam" id="TIGR00813">
    <property type="entry name" value="sss"/>
    <property type="match status" value="1"/>
</dbReference>
<feature type="transmembrane region" description="Helical" evidence="12">
    <location>
        <begin position="377"/>
        <end position="397"/>
    </location>
</feature>
<keyword evidence="8" id="KW-0406">Ion transport</keyword>
<evidence type="ECO:0000256" key="1">
    <source>
        <dbReference type="ARBA" id="ARBA00004651"/>
    </source>
</evidence>
<sequence>MNTLDYIIVAVYALAFLGLGYFFKDQKDGKDYFLGGKSFGWLPLGLSIMATQLSAISFISAPAFVGLREGGGLEWLSFEFGVPVAMLFLMAVLIPPLYNAGIVSIYEYLERRFSASTRLLLSAVFLISRAFATGVMVYAVSIILESVLGVSFFTTLGIIGVITLIYSLQGGMKAVVYGDMIQMIILFLGILLCMGFALAEIGGWEAFTAQLDRDRLDAVDFSGWGFQKGEEFGFWPMLLGGFFLYVSYYGTDQSQAQRTLSARDMGVVRKTLLFNGLIRFPVTLTYCVMGLIIGTLVATTPAFQAAVPADKPDMMIPVFIRDYLPHGVIGLLIVAILSAAMSSLSSAINSLSAVTVEDFIARGKTLKDGDYMRYSRYTAFAWGLVCIVLAAYAGEIADTVIEAINKIGSVFYGPILATFLLAIMTRRTHALGANIGLATGVLVNIYLWLYVPEVFWFWWNAIGAALTLIVGYGASRLLPGRAKEVVIDFKMDWNRLLGWEAALLVGFLVLIIGISWSLKYVF</sequence>
<dbReference type="GO" id="GO:0006814">
    <property type="term" value="P:sodium ion transport"/>
    <property type="evidence" value="ECO:0007669"/>
    <property type="project" value="UniProtKB-KW"/>
</dbReference>
<name>A0A098RZF2_9BACT</name>
<evidence type="ECO:0000256" key="3">
    <source>
        <dbReference type="ARBA" id="ARBA00022448"/>
    </source>
</evidence>
<dbReference type="InterPro" id="IPR038377">
    <property type="entry name" value="Na/Glc_symporter_sf"/>
</dbReference>
<comment type="caution">
    <text evidence="13">The sequence shown here is derived from an EMBL/GenBank/DDBJ whole genome shotgun (WGS) entry which is preliminary data.</text>
</comment>
<dbReference type="InterPro" id="IPR001734">
    <property type="entry name" value="Na/solute_symporter"/>
</dbReference>
<evidence type="ECO:0000256" key="5">
    <source>
        <dbReference type="ARBA" id="ARBA00022692"/>
    </source>
</evidence>
<feature type="transmembrane region" description="Helical" evidence="12">
    <location>
        <begin position="403"/>
        <end position="424"/>
    </location>
</feature>
<organism evidence="13 14">
    <name type="scientific">Phaeodactylibacter xiamenensis</name>
    <dbReference type="NCBI Taxonomy" id="1524460"/>
    <lineage>
        <taxon>Bacteria</taxon>
        <taxon>Pseudomonadati</taxon>
        <taxon>Bacteroidota</taxon>
        <taxon>Saprospiria</taxon>
        <taxon>Saprospirales</taxon>
        <taxon>Haliscomenobacteraceae</taxon>
        <taxon>Phaeodactylibacter</taxon>
    </lineage>
</organism>
<proteinExistence type="inferred from homology"/>
<dbReference type="Proteomes" id="UP000029736">
    <property type="component" value="Unassembled WGS sequence"/>
</dbReference>
<feature type="transmembrane region" description="Helical" evidence="12">
    <location>
        <begin position="323"/>
        <end position="356"/>
    </location>
</feature>
<evidence type="ECO:0000256" key="9">
    <source>
        <dbReference type="ARBA" id="ARBA00023136"/>
    </source>
</evidence>
<protein>
    <submittedName>
        <fullName evidence="13">Sodium transporter</fullName>
    </submittedName>
</protein>
<comment type="similarity">
    <text evidence="2 11">Belongs to the sodium:solute symporter (SSF) (TC 2.A.21) family.</text>
</comment>
<feature type="transmembrane region" description="Helical" evidence="12">
    <location>
        <begin position="496"/>
        <end position="518"/>
    </location>
</feature>
<keyword evidence="6 12" id="KW-1133">Transmembrane helix</keyword>
<keyword evidence="4" id="KW-1003">Cell membrane</keyword>
<feature type="transmembrane region" description="Helical" evidence="12">
    <location>
        <begin position="119"/>
        <end position="144"/>
    </location>
</feature>
<feature type="transmembrane region" description="Helical" evidence="12">
    <location>
        <begin position="232"/>
        <end position="251"/>
    </location>
</feature>
<evidence type="ECO:0000256" key="8">
    <source>
        <dbReference type="ARBA" id="ARBA00023065"/>
    </source>
</evidence>
<dbReference type="PANTHER" id="PTHR42985:SF47">
    <property type="entry name" value="INTEGRAL MEMBRANE TRANSPORT PROTEIN"/>
    <property type="match status" value="1"/>
</dbReference>
<feature type="transmembrane region" description="Helical" evidence="12">
    <location>
        <begin position="431"/>
        <end position="451"/>
    </location>
</feature>
<dbReference type="GO" id="GO:0005886">
    <property type="term" value="C:plasma membrane"/>
    <property type="evidence" value="ECO:0007669"/>
    <property type="project" value="UniProtKB-SubCell"/>
</dbReference>
<feature type="transmembrane region" description="Helical" evidence="12">
    <location>
        <begin position="150"/>
        <end position="168"/>
    </location>
</feature>
<dbReference type="Gene3D" id="1.20.1730.10">
    <property type="entry name" value="Sodium/glucose cotransporter"/>
    <property type="match status" value="1"/>
</dbReference>
<feature type="transmembrane region" description="Helical" evidence="12">
    <location>
        <begin position="272"/>
        <end position="303"/>
    </location>
</feature>
<feature type="transmembrane region" description="Helical" evidence="12">
    <location>
        <begin position="457"/>
        <end position="475"/>
    </location>
</feature>
<feature type="transmembrane region" description="Helical" evidence="12">
    <location>
        <begin position="44"/>
        <end position="65"/>
    </location>
</feature>
<dbReference type="EMBL" id="JPOS01000100">
    <property type="protein sequence ID" value="KGE84923.1"/>
    <property type="molecule type" value="Genomic_DNA"/>
</dbReference>
<evidence type="ECO:0000313" key="13">
    <source>
        <dbReference type="EMBL" id="KGE84923.1"/>
    </source>
</evidence>
<evidence type="ECO:0000256" key="12">
    <source>
        <dbReference type="SAM" id="Phobius"/>
    </source>
</evidence>
<evidence type="ECO:0000256" key="7">
    <source>
        <dbReference type="ARBA" id="ARBA00023053"/>
    </source>
</evidence>
<dbReference type="STRING" id="1524460.IX84_30800"/>
<keyword evidence="9 12" id="KW-0472">Membrane</keyword>
<dbReference type="OrthoDB" id="9803597at2"/>
<dbReference type="InterPro" id="IPR051163">
    <property type="entry name" value="Sodium:Solute_Symporter_SSF"/>
</dbReference>
<evidence type="ECO:0000313" key="14">
    <source>
        <dbReference type="Proteomes" id="UP000029736"/>
    </source>
</evidence>
<keyword evidence="10" id="KW-0739">Sodium transport</keyword>
<accession>A0A098RZF2</accession>
<feature type="transmembrane region" description="Helical" evidence="12">
    <location>
        <begin position="180"/>
        <end position="199"/>
    </location>
</feature>
<reference evidence="13 14" key="1">
    <citation type="journal article" date="2014" name="Int. J. Syst. Evol. Microbiol.">
        <title>Phaeodactylibacter xiamenensis gen. nov., sp. nov., a member of the family Saprospiraceae isolated from the marine alga Phaeodactylum tricornutum.</title>
        <authorList>
            <person name="Chen Z.Jr."/>
            <person name="Lei X."/>
            <person name="Lai Q."/>
            <person name="Li Y."/>
            <person name="Zhang B."/>
            <person name="Zhang J."/>
            <person name="Zhang H."/>
            <person name="Yang L."/>
            <person name="Zheng W."/>
            <person name="Tian Y."/>
            <person name="Yu Z."/>
            <person name="Xu H.Jr."/>
            <person name="Zheng T."/>
        </authorList>
    </citation>
    <scope>NUCLEOTIDE SEQUENCE [LARGE SCALE GENOMIC DNA]</scope>
    <source>
        <strain evidence="13 14">KD52</strain>
    </source>
</reference>
<dbReference type="RefSeq" id="WP_044229993.1">
    <property type="nucleotide sequence ID" value="NZ_JBKAGJ010000033.1"/>
</dbReference>
<feature type="transmembrane region" description="Helical" evidence="12">
    <location>
        <begin position="6"/>
        <end position="23"/>
    </location>
</feature>
<evidence type="ECO:0000256" key="4">
    <source>
        <dbReference type="ARBA" id="ARBA00022475"/>
    </source>
</evidence>
<dbReference type="AlphaFoldDB" id="A0A098RZF2"/>
<dbReference type="PROSITE" id="PS50283">
    <property type="entry name" value="NA_SOLUT_SYMP_3"/>
    <property type="match status" value="1"/>
</dbReference>
<dbReference type="Pfam" id="PF00474">
    <property type="entry name" value="SSF"/>
    <property type="match status" value="1"/>
</dbReference>
<evidence type="ECO:0000256" key="2">
    <source>
        <dbReference type="ARBA" id="ARBA00006434"/>
    </source>
</evidence>
<keyword evidence="5 12" id="KW-0812">Transmembrane</keyword>
<feature type="transmembrane region" description="Helical" evidence="12">
    <location>
        <begin position="85"/>
        <end position="107"/>
    </location>
</feature>